<feature type="region of interest" description="Disordered" evidence="1">
    <location>
        <begin position="537"/>
        <end position="612"/>
    </location>
</feature>
<feature type="compositionally biased region" description="Low complexity" evidence="1">
    <location>
        <begin position="23"/>
        <end position="39"/>
    </location>
</feature>
<organism evidence="2 3">
    <name type="scientific">Trichoderma ghanense</name>
    <dbReference type="NCBI Taxonomy" id="65468"/>
    <lineage>
        <taxon>Eukaryota</taxon>
        <taxon>Fungi</taxon>
        <taxon>Dikarya</taxon>
        <taxon>Ascomycota</taxon>
        <taxon>Pezizomycotina</taxon>
        <taxon>Sordariomycetes</taxon>
        <taxon>Hypocreomycetidae</taxon>
        <taxon>Hypocreales</taxon>
        <taxon>Hypocreaceae</taxon>
        <taxon>Trichoderma</taxon>
    </lineage>
</organism>
<evidence type="ECO:0000313" key="2">
    <source>
        <dbReference type="EMBL" id="TFB03763.1"/>
    </source>
</evidence>
<feature type="compositionally biased region" description="Acidic residues" evidence="1">
    <location>
        <begin position="549"/>
        <end position="567"/>
    </location>
</feature>
<comment type="caution">
    <text evidence="2">The sequence shown here is derived from an EMBL/GenBank/DDBJ whole genome shotgun (WGS) entry which is preliminary data.</text>
</comment>
<feature type="compositionally biased region" description="Basic and acidic residues" evidence="1">
    <location>
        <begin position="571"/>
        <end position="588"/>
    </location>
</feature>
<reference evidence="2 3" key="1">
    <citation type="submission" date="2018-01" db="EMBL/GenBank/DDBJ databases">
        <title>Genome characterization of the sugarcane-associated fungus Trichoderma ghanense CCMA-1212 and their application in lignocelulose bioconversion.</title>
        <authorList>
            <person name="Steindorff A.S."/>
            <person name="Mendes T.D."/>
            <person name="Vilela E.S.D."/>
            <person name="Rodrigues D.S."/>
            <person name="Formighieri E.F."/>
            <person name="Melo I.S."/>
            <person name="Favaro L.C.L."/>
        </authorList>
    </citation>
    <scope>NUCLEOTIDE SEQUENCE [LARGE SCALE GENOMIC DNA]</scope>
    <source>
        <strain evidence="2 3">CCMA-1212</strain>
    </source>
</reference>
<proteinExistence type="predicted"/>
<feature type="region of interest" description="Disordered" evidence="1">
    <location>
        <begin position="1"/>
        <end position="93"/>
    </location>
</feature>
<evidence type="ECO:0000256" key="1">
    <source>
        <dbReference type="SAM" id="MobiDB-lite"/>
    </source>
</evidence>
<accession>A0ABY2HA17</accession>
<evidence type="ECO:0000313" key="3">
    <source>
        <dbReference type="Proteomes" id="UP001642720"/>
    </source>
</evidence>
<gene>
    <name evidence="2" type="ORF">CCMA1212_004430</name>
</gene>
<dbReference type="GeneID" id="300576184"/>
<name>A0ABY2HA17_9HYPO</name>
<protein>
    <recommendedName>
        <fullName evidence="4">Zn(2)-C6 fungal-type domain-containing protein</fullName>
    </recommendedName>
</protein>
<dbReference type="EMBL" id="PPTA01000005">
    <property type="protein sequence ID" value="TFB03763.1"/>
    <property type="molecule type" value="Genomic_DNA"/>
</dbReference>
<evidence type="ECO:0008006" key="4">
    <source>
        <dbReference type="Google" id="ProtNLM"/>
    </source>
</evidence>
<dbReference type="Proteomes" id="UP001642720">
    <property type="component" value="Unassembled WGS sequence"/>
</dbReference>
<sequence length="946" mass="102953">MAPSTRSHKPSAEAPYTGRITRSRAASQKKQQQQQQQQRQPPPPKLRRSKRKRAIDADDDDDGDEDGDDNGEGSAPKDDKSPPPKKKRGPNRCKFCGADPVGKQLFQQRPCDYTKIWKENYIECQNCADHRSRNPGVQHKCQPPNINKVWRQYGVADPTAYSPATCDQCRGGKLEHQCNVDSILGYGCSTAKACREGTCTVNGVPMEKPPRPQANVVRWTRGECHVCENKTKKGTGTMGCSWLRDRTTWNQACDYCQAHNLVCMSGGNIVASPARLTLPKTWALNHQVFDWGFVECRAINPHRRNCKRCLEDGHEHCRVDANAYDFACNRCAQLGIDCVDSKDDTHYPIFDLARVGIGGFMPFPECSCCTRHGRNCDLQRPCDSCVKHGEECDEFKGVTARYCFNGRLDPPPGPLYYLALGYGPQGVDDPKDGSAIEHWVGATTNVYCMLPGHQKKEYLTALGAHLRAKLHPPGGPPHGDTTQGGLVAGRASKITQQQIAAWVQAQWPEARPMNQFNVYQGYVDEAQQQVQIVRAGGVGARLPEHVGNGEDDGDDGDDNDNNDDGNGDGDGGGHDGGGHDGGGRDGGGHDGNGNDGNGDTLMGDTAEPEDEERTRIDAAGIAAARALALSAIASPPRPAPLPLEVDGDSSHWLLGYISQDNIITDGEGVAAAPQLGSPLSHVPVQEQFNNFDLGSSQMMSDVDFHTFNVPVLDPNMNLNIDPIFPAGNVGFNQFGAPVPQFGVSAPPFDVPVLNPSMGVNPDFGTHAVNADFNPFQVPNPKLETDVNDINFDNVNIADINVNFDNVNIADNVNDINIHDINAINVADIDFNLDNDLYTDFNPIPVPDADDSADMDIDPSVYQGQPNFDPFQADHDASFDPFAGPDIDPLMNPLMEPVAEPEIQVGIDHSVHADTDPHTGLLNTPGLDYAMMSLLMPYMRDDAPAED</sequence>
<feature type="compositionally biased region" description="Acidic residues" evidence="1">
    <location>
        <begin position="57"/>
        <end position="71"/>
    </location>
</feature>
<dbReference type="RefSeq" id="XP_073559964.1">
    <property type="nucleotide sequence ID" value="XM_073701734.1"/>
</dbReference>
<keyword evidence="3" id="KW-1185">Reference proteome</keyword>